<feature type="non-terminal residue" evidence="1">
    <location>
        <position position="296"/>
    </location>
</feature>
<evidence type="ECO:0000313" key="1">
    <source>
        <dbReference type="EMBL" id="GAH61748.1"/>
    </source>
</evidence>
<accession>X1IW29</accession>
<protein>
    <submittedName>
        <fullName evidence="1">Uncharacterized protein</fullName>
    </submittedName>
</protein>
<gene>
    <name evidence="1" type="ORF">S03H2_29406</name>
</gene>
<sequence length="296" mass="32833">WDVFHLSGASLWHRSKQYFLSALPNMIFADMPVPSGLTKKEMEAQYEVRMKEIWKKYPQPPYTAEQMAEPWYEERTAEQKAAWEAKGVYIDPTKGLFGMSIAQVEEQNILNAKMRDTFGEIYSKNKQKHIEWLQEHPELQPRPEWNKGVIETFQKDPATALDPAYWAYIVADAAPFTLAILGTTLTVTLATGSPFIGLATGIAAATPAESQDLYEDLVASGATKDQAAFLAVPVGAIIGSVEALSDLPLLHAISAPFHALFTRNISKEVARQTVKGLLGKGLKTFTMVEVAEVTEE</sequence>
<comment type="caution">
    <text evidence="1">The sequence shown here is derived from an EMBL/GenBank/DDBJ whole genome shotgun (WGS) entry which is preliminary data.</text>
</comment>
<dbReference type="EMBL" id="BARU01017750">
    <property type="protein sequence ID" value="GAH61748.1"/>
    <property type="molecule type" value="Genomic_DNA"/>
</dbReference>
<dbReference type="AlphaFoldDB" id="X1IW29"/>
<proteinExistence type="predicted"/>
<feature type="non-terminal residue" evidence="1">
    <location>
        <position position="1"/>
    </location>
</feature>
<reference evidence="1" key="1">
    <citation type="journal article" date="2014" name="Front. Microbiol.">
        <title>High frequency of phylogenetically diverse reductive dehalogenase-homologous genes in deep subseafloor sedimentary metagenomes.</title>
        <authorList>
            <person name="Kawai M."/>
            <person name="Futagami T."/>
            <person name="Toyoda A."/>
            <person name="Takaki Y."/>
            <person name="Nishi S."/>
            <person name="Hori S."/>
            <person name="Arai W."/>
            <person name="Tsubouchi T."/>
            <person name="Morono Y."/>
            <person name="Uchiyama I."/>
            <person name="Ito T."/>
            <person name="Fujiyama A."/>
            <person name="Inagaki F."/>
            <person name="Takami H."/>
        </authorList>
    </citation>
    <scope>NUCLEOTIDE SEQUENCE</scope>
    <source>
        <strain evidence="1">Expedition CK06-06</strain>
    </source>
</reference>
<name>X1IW29_9ZZZZ</name>
<organism evidence="1">
    <name type="scientific">marine sediment metagenome</name>
    <dbReference type="NCBI Taxonomy" id="412755"/>
    <lineage>
        <taxon>unclassified sequences</taxon>
        <taxon>metagenomes</taxon>
        <taxon>ecological metagenomes</taxon>
    </lineage>
</organism>